<reference evidence="2" key="1">
    <citation type="submission" date="2021-09" db="EMBL/GenBank/DDBJ databases">
        <authorList>
            <consortium name="AG Swart"/>
            <person name="Singh M."/>
            <person name="Singh A."/>
            <person name="Seah K."/>
            <person name="Emmerich C."/>
        </authorList>
    </citation>
    <scope>NUCLEOTIDE SEQUENCE</scope>
    <source>
        <strain evidence="2">ATCC30299</strain>
    </source>
</reference>
<dbReference type="AlphaFoldDB" id="A0AAU9J2L8"/>
<keyword evidence="1" id="KW-0812">Transmembrane</keyword>
<evidence type="ECO:0000313" key="3">
    <source>
        <dbReference type="Proteomes" id="UP001162131"/>
    </source>
</evidence>
<name>A0AAU9J2L8_9CILI</name>
<evidence type="ECO:0000313" key="2">
    <source>
        <dbReference type="EMBL" id="CAG9315986.1"/>
    </source>
</evidence>
<sequence length="243" mass="28483">MAKGSSSSVLKEKSSDLEYSGRTFFLIASLIMEFLLVFNIFWSCRDTFDCSTFWPTLSYLACFRGHDRLFNFTLTYFTAILPVFLIISYTHFSHIYGRCFNFCFISLGILITFTLPFISMIDEANSSHIMPLEKIHIGIMTWFIAGVLIWIYMSMLCMRKINIPADRIEWKGFLEKYLTFGITMLGFNIYEYFFAYSKNANWWVNQNVEAVCEWTVISMAVFLPYVYSLAFPNLRISFKMARI</sequence>
<proteinExistence type="predicted"/>
<gene>
    <name evidence="2" type="ORF">BSTOLATCC_MIC14727</name>
</gene>
<feature type="transmembrane region" description="Helical" evidence="1">
    <location>
        <begin position="177"/>
        <end position="194"/>
    </location>
</feature>
<protein>
    <submittedName>
        <fullName evidence="2">Uncharacterized protein</fullName>
    </submittedName>
</protein>
<feature type="transmembrane region" description="Helical" evidence="1">
    <location>
        <begin position="69"/>
        <end position="87"/>
    </location>
</feature>
<feature type="transmembrane region" description="Helical" evidence="1">
    <location>
        <begin position="214"/>
        <end position="234"/>
    </location>
</feature>
<keyword evidence="1" id="KW-0472">Membrane</keyword>
<accession>A0AAU9J2L8</accession>
<organism evidence="2 3">
    <name type="scientific">Blepharisma stoltei</name>
    <dbReference type="NCBI Taxonomy" id="1481888"/>
    <lineage>
        <taxon>Eukaryota</taxon>
        <taxon>Sar</taxon>
        <taxon>Alveolata</taxon>
        <taxon>Ciliophora</taxon>
        <taxon>Postciliodesmatophora</taxon>
        <taxon>Heterotrichea</taxon>
        <taxon>Heterotrichida</taxon>
        <taxon>Blepharismidae</taxon>
        <taxon>Blepharisma</taxon>
    </lineage>
</organism>
<keyword evidence="1" id="KW-1133">Transmembrane helix</keyword>
<dbReference type="EMBL" id="CAJZBQ010000014">
    <property type="protein sequence ID" value="CAG9315986.1"/>
    <property type="molecule type" value="Genomic_DNA"/>
</dbReference>
<feature type="transmembrane region" description="Helical" evidence="1">
    <location>
        <begin position="21"/>
        <end position="42"/>
    </location>
</feature>
<feature type="transmembrane region" description="Helical" evidence="1">
    <location>
        <begin position="139"/>
        <end position="157"/>
    </location>
</feature>
<dbReference type="Proteomes" id="UP001162131">
    <property type="component" value="Unassembled WGS sequence"/>
</dbReference>
<keyword evidence="3" id="KW-1185">Reference proteome</keyword>
<evidence type="ECO:0000256" key="1">
    <source>
        <dbReference type="SAM" id="Phobius"/>
    </source>
</evidence>
<comment type="caution">
    <text evidence="2">The sequence shown here is derived from an EMBL/GenBank/DDBJ whole genome shotgun (WGS) entry which is preliminary data.</text>
</comment>
<feature type="transmembrane region" description="Helical" evidence="1">
    <location>
        <begin position="99"/>
        <end position="119"/>
    </location>
</feature>